<dbReference type="AlphaFoldDB" id="A0A1R2CU07"/>
<evidence type="ECO:0000256" key="3">
    <source>
        <dbReference type="SAM" id="Phobius"/>
    </source>
</evidence>
<dbReference type="InterPro" id="IPR011043">
    <property type="entry name" value="Gal_Oxase/kelch_b-propeller"/>
</dbReference>
<dbReference type="Gene3D" id="2.120.10.80">
    <property type="entry name" value="Kelch-type beta propeller"/>
    <property type="match status" value="3"/>
</dbReference>
<feature type="transmembrane region" description="Helical" evidence="3">
    <location>
        <begin position="804"/>
        <end position="827"/>
    </location>
</feature>
<name>A0A1R2CU07_9CILI</name>
<dbReference type="Proteomes" id="UP000187209">
    <property type="component" value="Unassembled WGS sequence"/>
</dbReference>
<dbReference type="InterPro" id="IPR015915">
    <property type="entry name" value="Kelch-typ_b-propeller"/>
</dbReference>
<evidence type="ECO:0000313" key="4">
    <source>
        <dbReference type="EMBL" id="OMJ92453.1"/>
    </source>
</evidence>
<dbReference type="SUPFAM" id="SSF117281">
    <property type="entry name" value="Kelch motif"/>
    <property type="match status" value="1"/>
</dbReference>
<keyword evidence="3" id="KW-0472">Membrane</keyword>
<feature type="transmembrane region" description="Helical" evidence="3">
    <location>
        <begin position="754"/>
        <end position="774"/>
    </location>
</feature>
<feature type="transmembrane region" description="Helical" evidence="3">
    <location>
        <begin position="1042"/>
        <end position="1067"/>
    </location>
</feature>
<dbReference type="SMART" id="SM01411">
    <property type="entry name" value="Ephrin_rec_like"/>
    <property type="match status" value="1"/>
</dbReference>
<keyword evidence="3" id="KW-0812">Transmembrane</keyword>
<sequence>MLEILFLIVQGFEIFSIPTEGPSPSPIINCKATFNPNTKEIVIFGGQNAKTLEYLHSLYTFNIETLVWGEIIPQSYENPPGLILGEVFLTDDNKILVFFGKMTNAISSEVYSFNLETKRWVIEKLTGDIIEGRMNYAFADYIYNNIRYLAIFGGLTSNGADNGLFIIEFNTLNCRKMMNSGTAPNKSYDLSLVYYNNKLYLYGSVLDEDPIVNPGNLMYMFDLVTNIWEILVFSEYYPNSRLSHTSYVYQDSMYIFFGLDIINSSYTDDIWSYNFLNNTWKMLGVFSPVFNYASVQIGTKIYIAFGYNNYKGQNSVSFYDLYQNKLEKNEVSVHRISPPKRKYHCIYKYNDDIYIFGGISENGEYLNDMWIFHNSTYNWESVTISEIGPKGRYSFGCGGGIETGFMIYGGESSIGILSDFYYYDMVSSMWIDINITIDLNPGNRAGHCICVYEYYTFIIGGYRDTEALKDIWLYNYVTNMFTKIIELPYGLINSKCWALFSDERINLFIISGTDSNYNTNTCVYKITITSTNEELKSELKKVLCNKVLNLSESAFVISGNNAMLISGSILNKYLKPVLVSYDFITNQILTEKISFALYGHSALHMGKYIYIFGGGFGNDFVKISESTSNSMLVIKSESSGIQIECSKGTVKIGNYCEPCSKGYYNSEDKCLPCPKGTFSNSTAAEVLASCIPCDYGFYNENSGSLYCYECPSYALCPIGSSELIYYTSSVTKSFYQPKAFQGKTTMISDLVDKLWIYFSLVAVFISFVVFRISALRSSIQRVDLFVADHGQELNKPVVLRTTKLGGLFSIYFLLSAGIIILGSFLTYELDNITEIKALIPLITLEETISAEKLHIETTFFIYGGTCNNDNQNLLLLSETSINYKSKQITTNFISNNCIISITYNNIILLNSAKILIILTERTSRASFIGANFTISSSIPSESSNIFIPIFPTDLKQVLVGSIPSIIPLKIIPSVIFIKIFYSQDNKWPSILTGYHVASSENVIIGETATQKTINSKSFVSVQLNLDLDNLALVTKRNINSSWFIFIGGLLGSVFGIMSSFSTILGICEGFVDKFMKRSEKNEKMKRIKFNRYIFDKNFVNEGKCAKRGSRVIPYNTADGLII</sequence>
<evidence type="ECO:0008006" key="6">
    <source>
        <dbReference type="Google" id="ProtNLM"/>
    </source>
</evidence>
<protein>
    <recommendedName>
        <fullName evidence="6">Tyrosine-protein kinase ephrin type A/B receptor-like domain-containing protein</fullName>
    </recommendedName>
</protein>
<reference evidence="4 5" key="1">
    <citation type="submission" date="2016-11" db="EMBL/GenBank/DDBJ databases">
        <title>The macronuclear genome of Stentor coeruleus: a giant cell with tiny introns.</title>
        <authorList>
            <person name="Slabodnick M."/>
            <person name="Ruby J.G."/>
            <person name="Reiff S.B."/>
            <person name="Swart E.C."/>
            <person name="Gosai S."/>
            <person name="Prabakaran S."/>
            <person name="Witkowska E."/>
            <person name="Larue G.E."/>
            <person name="Fisher S."/>
            <person name="Freeman R.M."/>
            <person name="Gunawardena J."/>
            <person name="Chu W."/>
            <person name="Stover N.A."/>
            <person name="Gregory B.D."/>
            <person name="Nowacki M."/>
            <person name="Derisi J."/>
            <person name="Roy S.W."/>
            <person name="Marshall W.F."/>
            <person name="Sood P."/>
        </authorList>
    </citation>
    <scope>NUCLEOTIDE SEQUENCE [LARGE SCALE GENOMIC DNA]</scope>
    <source>
        <strain evidence="4">WM001</strain>
    </source>
</reference>
<accession>A0A1R2CU07</accession>
<evidence type="ECO:0000313" key="5">
    <source>
        <dbReference type="Proteomes" id="UP000187209"/>
    </source>
</evidence>
<keyword evidence="2" id="KW-0677">Repeat</keyword>
<organism evidence="4 5">
    <name type="scientific">Stentor coeruleus</name>
    <dbReference type="NCBI Taxonomy" id="5963"/>
    <lineage>
        <taxon>Eukaryota</taxon>
        <taxon>Sar</taxon>
        <taxon>Alveolata</taxon>
        <taxon>Ciliophora</taxon>
        <taxon>Postciliodesmatophora</taxon>
        <taxon>Heterotrichea</taxon>
        <taxon>Heterotrichida</taxon>
        <taxon>Stentoridae</taxon>
        <taxon>Stentor</taxon>
    </lineage>
</organism>
<dbReference type="Gene3D" id="2.10.50.10">
    <property type="entry name" value="Tumor Necrosis Factor Receptor, subunit A, domain 2"/>
    <property type="match status" value="1"/>
</dbReference>
<dbReference type="SUPFAM" id="SSF57184">
    <property type="entry name" value="Growth factor receptor domain"/>
    <property type="match status" value="1"/>
</dbReference>
<keyword evidence="1" id="KW-0880">Kelch repeat</keyword>
<dbReference type="PANTHER" id="PTHR46093:SF18">
    <property type="entry name" value="FIBRONECTIN TYPE-III DOMAIN-CONTAINING PROTEIN"/>
    <property type="match status" value="1"/>
</dbReference>
<keyword evidence="5" id="KW-1185">Reference proteome</keyword>
<comment type="caution">
    <text evidence="4">The sequence shown here is derived from an EMBL/GenBank/DDBJ whole genome shotgun (WGS) entry which is preliminary data.</text>
</comment>
<dbReference type="PANTHER" id="PTHR46093">
    <property type="entry name" value="ACYL-COA-BINDING DOMAIN-CONTAINING PROTEIN 5"/>
    <property type="match status" value="1"/>
</dbReference>
<proteinExistence type="predicted"/>
<gene>
    <name evidence="4" type="ORF">SteCoe_4792</name>
</gene>
<dbReference type="EMBL" id="MPUH01000061">
    <property type="protein sequence ID" value="OMJ92453.1"/>
    <property type="molecule type" value="Genomic_DNA"/>
</dbReference>
<dbReference type="CDD" id="cd00185">
    <property type="entry name" value="TNFRSF"/>
    <property type="match status" value="1"/>
</dbReference>
<dbReference type="InterPro" id="IPR009030">
    <property type="entry name" value="Growth_fac_rcpt_cys_sf"/>
</dbReference>
<dbReference type="SUPFAM" id="SSF50965">
    <property type="entry name" value="Galactose oxidase, central domain"/>
    <property type="match status" value="2"/>
</dbReference>
<evidence type="ECO:0000256" key="1">
    <source>
        <dbReference type="ARBA" id="ARBA00022441"/>
    </source>
</evidence>
<dbReference type="OrthoDB" id="292123at2759"/>
<keyword evidence="3" id="KW-1133">Transmembrane helix</keyword>
<dbReference type="Pfam" id="PF24681">
    <property type="entry name" value="Kelch_KLHDC2_KLHL20_DRC7"/>
    <property type="match status" value="2"/>
</dbReference>
<evidence type="ECO:0000256" key="2">
    <source>
        <dbReference type="ARBA" id="ARBA00022737"/>
    </source>
</evidence>